<dbReference type="RefSeq" id="WP_238212647.1">
    <property type="nucleotide sequence ID" value="NZ_BPUS01000005.1"/>
</dbReference>
<evidence type="ECO:0000313" key="1">
    <source>
        <dbReference type="EMBL" id="GJH26026.1"/>
    </source>
</evidence>
<dbReference type="InterPro" id="IPR029044">
    <property type="entry name" value="Nucleotide-diphossugar_trans"/>
</dbReference>
<sequence length="343" mass="39133">MHNVHCYTSITYSYLDRARVLAETVRRHHPDWKMWLLLSDEAPEGFEFDIAEENFDYVLTVGELGIPEWRRWIFSHDIVELCTAVKGPMMAHLLEQGADAVVYLDPDTAVFSPLDDVLAMLEQHSVVLTPHLTSPEDSVEGVLDNEIGSLKHGVYNLGFVAVRNVPEGNRFARWWRDRLLQFCRDDVPNGLFTDQRWCDLVPALFGGVGVLRNSGYNVASWNLSTRPICFNPDGSIYAGDSTLRFFHFTKVTSVGEAMLDRYSYGHTEVFELLRWYRSRLTTHEAKGLPKGWWAYGTFADGTPIKRAHRLTWRDRADIRNHFADPFATGPGSFAQWCVAEGIS</sequence>
<proteinExistence type="predicted"/>
<reference evidence="1" key="1">
    <citation type="submission" date="2022-09" db="EMBL/GenBank/DDBJ databases">
        <title>Isolation and characterization of 3-chlorobenzoate degrading bacteria from soils in Shizuoka.</title>
        <authorList>
            <person name="Ifat A."/>
            <person name="Ogawa N."/>
            <person name="Kimbara K."/>
            <person name="Moriuchi R."/>
            <person name="Dohra H."/>
            <person name="Shintani M."/>
        </authorList>
    </citation>
    <scope>NUCLEOTIDE SEQUENCE</scope>
    <source>
        <strain evidence="1">19CS4-2</strain>
    </source>
</reference>
<evidence type="ECO:0000313" key="2">
    <source>
        <dbReference type="Proteomes" id="UP001055111"/>
    </source>
</evidence>
<dbReference type="Gene3D" id="3.90.550.10">
    <property type="entry name" value="Spore Coat Polysaccharide Biosynthesis Protein SpsA, Chain A"/>
    <property type="match status" value="1"/>
</dbReference>
<dbReference type="Proteomes" id="UP001055111">
    <property type="component" value="Unassembled WGS sequence"/>
</dbReference>
<evidence type="ECO:0008006" key="3">
    <source>
        <dbReference type="Google" id="ProtNLM"/>
    </source>
</evidence>
<gene>
    <name evidence="1" type="ORF">CBA19CS42_15940</name>
</gene>
<name>A0AA37MQA0_9BURK</name>
<comment type="caution">
    <text evidence="1">The sequence shown here is derived from an EMBL/GenBank/DDBJ whole genome shotgun (WGS) entry which is preliminary data.</text>
</comment>
<protein>
    <recommendedName>
        <fullName evidence="3">Glycosyl transferase</fullName>
    </recommendedName>
</protein>
<accession>A0AA37MQA0</accession>
<dbReference type="AlphaFoldDB" id="A0AA37MQA0"/>
<dbReference type="SUPFAM" id="SSF53448">
    <property type="entry name" value="Nucleotide-diphospho-sugar transferases"/>
    <property type="match status" value="1"/>
</dbReference>
<organism evidence="1 2">
    <name type="scientific">Caballeronia novacaledonica</name>
    <dbReference type="NCBI Taxonomy" id="1544861"/>
    <lineage>
        <taxon>Bacteria</taxon>
        <taxon>Pseudomonadati</taxon>
        <taxon>Pseudomonadota</taxon>
        <taxon>Betaproteobacteria</taxon>
        <taxon>Burkholderiales</taxon>
        <taxon>Burkholderiaceae</taxon>
        <taxon>Caballeronia</taxon>
    </lineage>
</organism>
<dbReference type="EMBL" id="BPUS01000005">
    <property type="protein sequence ID" value="GJH26026.1"/>
    <property type="molecule type" value="Genomic_DNA"/>
</dbReference>